<dbReference type="AlphaFoldDB" id="C5BTZ4"/>
<evidence type="ECO:0000313" key="3">
    <source>
        <dbReference type="Proteomes" id="UP000009080"/>
    </source>
</evidence>
<dbReference type="KEGG" id="ttu:TERTU_1645"/>
<proteinExistence type="predicted"/>
<accession>C5BTZ4</accession>
<evidence type="ECO:0000256" key="1">
    <source>
        <dbReference type="SAM" id="SignalP"/>
    </source>
</evidence>
<sequence length="97" mass="10868">MVGNIRTCKFIAISSLVLFALCATEITYAEDRVELDTTLIKGNKELPKILYVVPWKEIDGKAHEQQKLRLHSLFGDLFDPSLPLPPDTQVTAPESNN</sequence>
<name>C5BTZ4_TERTT</name>
<dbReference type="RefSeq" id="WP_015817122.1">
    <property type="nucleotide sequence ID" value="NC_012997.1"/>
</dbReference>
<dbReference type="HOGENOM" id="CLU_2345700_0_0_6"/>
<gene>
    <name evidence="2" type="ordered locus">TERTU_1645</name>
</gene>
<evidence type="ECO:0000313" key="2">
    <source>
        <dbReference type="EMBL" id="ACR11010.1"/>
    </source>
</evidence>
<feature type="signal peptide" evidence="1">
    <location>
        <begin position="1"/>
        <end position="29"/>
    </location>
</feature>
<organism evidence="2 3">
    <name type="scientific">Teredinibacter turnerae (strain ATCC 39867 / T7901)</name>
    <dbReference type="NCBI Taxonomy" id="377629"/>
    <lineage>
        <taxon>Bacteria</taxon>
        <taxon>Pseudomonadati</taxon>
        <taxon>Pseudomonadota</taxon>
        <taxon>Gammaproteobacteria</taxon>
        <taxon>Cellvibrionales</taxon>
        <taxon>Cellvibrionaceae</taxon>
        <taxon>Teredinibacter</taxon>
    </lineage>
</organism>
<dbReference type="STRING" id="377629.TERTU_1645"/>
<reference evidence="2 3" key="1">
    <citation type="journal article" date="2009" name="PLoS ONE">
        <title>The complete genome of Teredinibacter turnerae T7901: an intracellular endosymbiont of marine wood-boring bivalves (shipworms).</title>
        <authorList>
            <person name="Yang J.C."/>
            <person name="Madupu R."/>
            <person name="Durkin A.S."/>
            <person name="Ekborg N.A."/>
            <person name="Pedamallu C.S."/>
            <person name="Hostetler J.B."/>
            <person name="Radune D."/>
            <person name="Toms B.S."/>
            <person name="Henrissat B."/>
            <person name="Coutinho P.M."/>
            <person name="Schwarz S."/>
            <person name="Field L."/>
            <person name="Trindade-Silva A.E."/>
            <person name="Soares C.A.G."/>
            <person name="Elshahawi S."/>
            <person name="Hanora A."/>
            <person name="Schmidt E.W."/>
            <person name="Haygood M.G."/>
            <person name="Posfai J."/>
            <person name="Benner J."/>
            <person name="Madinger C."/>
            <person name="Nove J."/>
            <person name="Anton B."/>
            <person name="Chaudhary K."/>
            <person name="Foster J."/>
            <person name="Holman A."/>
            <person name="Kumar S."/>
            <person name="Lessard P.A."/>
            <person name="Luyten Y.A."/>
            <person name="Slatko B."/>
            <person name="Wood N."/>
            <person name="Wu B."/>
            <person name="Teplitski M."/>
            <person name="Mougous J.D."/>
            <person name="Ward N."/>
            <person name="Eisen J.A."/>
            <person name="Badger J.H."/>
            <person name="Distel D.L."/>
        </authorList>
    </citation>
    <scope>NUCLEOTIDE SEQUENCE [LARGE SCALE GENOMIC DNA]</scope>
    <source>
        <strain evidence="3">ATCC 39867 / T7901</strain>
    </source>
</reference>
<keyword evidence="3" id="KW-1185">Reference proteome</keyword>
<evidence type="ECO:0008006" key="4">
    <source>
        <dbReference type="Google" id="ProtNLM"/>
    </source>
</evidence>
<protein>
    <recommendedName>
        <fullName evidence="4">Lipoprotein</fullName>
    </recommendedName>
</protein>
<dbReference type="Proteomes" id="UP000009080">
    <property type="component" value="Chromosome"/>
</dbReference>
<dbReference type="EMBL" id="CP001614">
    <property type="protein sequence ID" value="ACR11010.1"/>
    <property type="molecule type" value="Genomic_DNA"/>
</dbReference>
<feature type="chain" id="PRO_5002946674" description="Lipoprotein" evidence="1">
    <location>
        <begin position="30"/>
        <end position="97"/>
    </location>
</feature>
<dbReference type="eggNOG" id="ENOG5031K58">
    <property type="taxonomic scope" value="Bacteria"/>
</dbReference>
<keyword evidence="1" id="KW-0732">Signal</keyword>
<dbReference type="OrthoDB" id="5397661at2"/>